<keyword evidence="2" id="KW-1185">Reference proteome</keyword>
<name>A0A9D3NPM4_9TELE</name>
<dbReference type="Proteomes" id="UP000824219">
    <property type="component" value="Linkage Group LG10"/>
</dbReference>
<organism evidence="1 2">
    <name type="scientific">Hemibagrus wyckioides</name>
    <dbReference type="NCBI Taxonomy" id="337641"/>
    <lineage>
        <taxon>Eukaryota</taxon>
        <taxon>Metazoa</taxon>
        <taxon>Chordata</taxon>
        <taxon>Craniata</taxon>
        <taxon>Vertebrata</taxon>
        <taxon>Euteleostomi</taxon>
        <taxon>Actinopterygii</taxon>
        <taxon>Neopterygii</taxon>
        <taxon>Teleostei</taxon>
        <taxon>Ostariophysi</taxon>
        <taxon>Siluriformes</taxon>
        <taxon>Bagridae</taxon>
        <taxon>Hemibagrus</taxon>
    </lineage>
</organism>
<comment type="caution">
    <text evidence="1">The sequence shown here is derived from an EMBL/GenBank/DDBJ whole genome shotgun (WGS) entry which is preliminary data.</text>
</comment>
<gene>
    <name evidence="1" type="ORF">KOW79_008887</name>
</gene>
<evidence type="ECO:0000313" key="2">
    <source>
        <dbReference type="Proteomes" id="UP000824219"/>
    </source>
</evidence>
<sequence>MSLYKYPAQSPMAHEVLLFPEGQEVQPEAETLSSLQSFEREMGIVEGDDEGSVTVETVCSRVISVMGVLHCSYSYTKIRSMNRSE</sequence>
<accession>A0A9D3NPM4</accession>
<evidence type="ECO:0000313" key="1">
    <source>
        <dbReference type="EMBL" id="KAG7327281.1"/>
    </source>
</evidence>
<dbReference type="AlphaFoldDB" id="A0A9D3NPM4"/>
<proteinExistence type="predicted"/>
<reference evidence="1 2" key="1">
    <citation type="submission" date="2021-06" db="EMBL/GenBank/DDBJ databases">
        <title>Chromosome-level genome assembly of the red-tail catfish (Hemibagrus wyckioides).</title>
        <authorList>
            <person name="Shao F."/>
        </authorList>
    </citation>
    <scope>NUCLEOTIDE SEQUENCE [LARGE SCALE GENOMIC DNA]</scope>
    <source>
        <strain evidence="1">EC202008001</strain>
        <tissue evidence="1">Blood</tissue>
    </source>
</reference>
<protein>
    <submittedName>
        <fullName evidence="1">Uncharacterized protein</fullName>
    </submittedName>
</protein>
<dbReference type="EMBL" id="JAHKSW010000010">
    <property type="protein sequence ID" value="KAG7327281.1"/>
    <property type="molecule type" value="Genomic_DNA"/>
</dbReference>